<sequence>MQKIIAEAKENHTITEHSDGYLETSVDFSFSAPSAAMAFVYGSGVGAFDKWHNEAGVTLRTLLAQADESVETDAAEDAAQPQTTLTDEIPEQLRGVLLFQARNLSAKMSYRGEKQWVVLAGSQLRGVDRKDTQVSTRKIIAEAKKRHELTEQADGSFVINRDFYCKTPSAALALVLGGEGTDALTHWHNEDGVKLRALLAQAKADAPVAADTAAQPQSTATEEIP</sequence>
<accession>A0A948TH68</accession>
<proteinExistence type="predicted"/>
<comment type="caution">
    <text evidence="1">The sequence shown here is derived from an EMBL/GenBank/DDBJ whole genome shotgun (WGS) entry which is preliminary data.</text>
</comment>
<dbReference type="EMBL" id="JAHLFE010000184">
    <property type="protein sequence ID" value="MBU3844941.1"/>
    <property type="molecule type" value="Genomic_DNA"/>
</dbReference>
<gene>
    <name evidence="1" type="ORF">H9847_08800</name>
</gene>
<reference evidence="1" key="2">
    <citation type="submission" date="2021-04" db="EMBL/GenBank/DDBJ databases">
        <authorList>
            <person name="Gilroy R."/>
        </authorList>
    </citation>
    <scope>NUCLEOTIDE SEQUENCE</scope>
    <source>
        <strain evidence="1">378</strain>
    </source>
</reference>
<protein>
    <submittedName>
        <fullName evidence="1">DUF4357 domain-containing protein</fullName>
    </submittedName>
</protein>
<name>A0A948TH68_9GAMM</name>
<evidence type="ECO:0000313" key="1">
    <source>
        <dbReference type="EMBL" id="MBU3844941.1"/>
    </source>
</evidence>
<evidence type="ECO:0000313" key="2">
    <source>
        <dbReference type="Proteomes" id="UP000733611"/>
    </source>
</evidence>
<dbReference type="Proteomes" id="UP000733611">
    <property type="component" value="Unassembled WGS sequence"/>
</dbReference>
<dbReference type="AlphaFoldDB" id="A0A948TH68"/>
<reference evidence="1" key="1">
    <citation type="journal article" date="2021" name="PeerJ">
        <title>Extensive microbial diversity within the chicken gut microbiome revealed by metagenomics and culture.</title>
        <authorList>
            <person name="Gilroy R."/>
            <person name="Ravi A."/>
            <person name="Getino M."/>
            <person name="Pursley I."/>
            <person name="Horton D.L."/>
            <person name="Alikhan N.F."/>
            <person name="Baker D."/>
            <person name="Gharbi K."/>
            <person name="Hall N."/>
            <person name="Watson M."/>
            <person name="Adriaenssens E.M."/>
            <person name="Foster-Nyarko E."/>
            <person name="Jarju S."/>
            <person name="Secka A."/>
            <person name="Antonio M."/>
            <person name="Oren A."/>
            <person name="Chaudhuri R.R."/>
            <person name="La Ragione R."/>
            <person name="Hildebrand F."/>
            <person name="Pallen M.J."/>
        </authorList>
    </citation>
    <scope>NUCLEOTIDE SEQUENCE</scope>
    <source>
        <strain evidence="1">378</strain>
    </source>
</reference>
<organism evidence="1 2">
    <name type="scientific">Candidatus Anaerobiospirillum pullicola</name>
    <dbReference type="NCBI Taxonomy" id="2838451"/>
    <lineage>
        <taxon>Bacteria</taxon>
        <taxon>Pseudomonadati</taxon>
        <taxon>Pseudomonadota</taxon>
        <taxon>Gammaproteobacteria</taxon>
        <taxon>Aeromonadales</taxon>
        <taxon>Succinivibrionaceae</taxon>
        <taxon>Anaerobiospirillum</taxon>
    </lineage>
</organism>